<comment type="pathway">
    <text evidence="3">Amino-acid biosynthesis; S-adenosyl-L-methionine biosynthesis; S-adenosyl-L-methionine from L-methionine: step 1/1.</text>
</comment>
<comment type="caution">
    <text evidence="14">The sequence shown here is derived from an EMBL/GenBank/DDBJ whole genome shotgun (WGS) entry which is preliminary data.</text>
</comment>
<keyword evidence="8" id="KW-0479">Metal-binding</keyword>
<dbReference type="InterPro" id="IPR002133">
    <property type="entry name" value="S-AdoMet_synthetase"/>
</dbReference>
<dbReference type="SUPFAM" id="SSF55973">
    <property type="entry name" value="S-adenosylmethionine synthetase"/>
    <property type="match status" value="1"/>
</dbReference>
<keyword evidence="11" id="KW-0460">Magnesium</keyword>
<dbReference type="PROSITE" id="PS00377">
    <property type="entry name" value="ADOMET_SYNTHASE_2"/>
    <property type="match status" value="1"/>
</dbReference>
<keyword evidence="6" id="KW-0554">One-carbon metabolism</keyword>
<organism evidence="14 15">
    <name type="scientific">Tamlana crocina</name>
    <dbReference type="NCBI Taxonomy" id="393006"/>
    <lineage>
        <taxon>Bacteria</taxon>
        <taxon>Pseudomonadati</taxon>
        <taxon>Bacteroidota</taxon>
        <taxon>Flavobacteriia</taxon>
        <taxon>Flavobacteriales</taxon>
        <taxon>Flavobacteriaceae</taxon>
        <taxon>Tamlana</taxon>
    </lineage>
</organism>
<name>A0ABX1DFA1_9FLAO</name>
<evidence type="ECO:0000256" key="11">
    <source>
        <dbReference type="ARBA" id="ARBA00022842"/>
    </source>
</evidence>
<dbReference type="EC" id="2.5.1.6" evidence="5"/>
<dbReference type="Pfam" id="PF02773">
    <property type="entry name" value="S-AdoMet_synt_C"/>
    <property type="match status" value="1"/>
</dbReference>
<evidence type="ECO:0000256" key="3">
    <source>
        <dbReference type="ARBA" id="ARBA00005224"/>
    </source>
</evidence>
<comment type="cofactor">
    <cofactor evidence="1">
        <name>Mg(2+)</name>
        <dbReference type="ChEBI" id="CHEBI:18420"/>
    </cofactor>
</comment>
<evidence type="ECO:0000256" key="10">
    <source>
        <dbReference type="ARBA" id="ARBA00022840"/>
    </source>
</evidence>
<keyword evidence="10" id="KW-0067">ATP-binding</keyword>
<protein>
    <recommendedName>
        <fullName evidence="5">methionine adenosyltransferase</fullName>
        <ecNumber evidence="5">2.5.1.6</ecNumber>
    </recommendedName>
</protein>
<evidence type="ECO:0000259" key="13">
    <source>
        <dbReference type="Pfam" id="PF02773"/>
    </source>
</evidence>
<evidence type="ECO:0000313" key="14">
    <source>
        <dbReference type="EMBL" id="NJX16997.1"/>
    </source>
</evidence>
<gene>
    <name evidence="14" type="ORF">HC176_16095</name>
</gene>
<evidence type="ECO:0000256" key="1">
    <source>
        <dbReference type="ARBA" id="ARBA00001946"/>
    </source>
</evidence>
<accession>A0ABX1DFA1</accession>
<comment type="cofactor">
    <cofactor evidence="2">
        <name>K(+)</name>
        <dbReference type="ChEBI" id="CHEBI:29103"/>
    </cofactor>
</comment>
<evidence type="ECO:0000256" key="8">
    <source>
        <dbReference type="ARBA" id="ARBA00022723"/>
    </source>
</evidence>
<proteinExistence type="inferred from homology"/>
<evidence type="ECO:0000256" key="6">
    <source>
        <dbReference type="ARBA" id="ARBA00022563"/>
    </source>
</evidence>
<comment type="similarity">
    <text evidence="4">Belongs to the AdoMet synthase family.</text>
</comment>
<evidence type="ECO:0000256" key="5">
    <source>
        <dbReference type="ARBA" id="ARBA00012828"/>
    </source>
</evidence>
<feature type="domain" description="S-adenosylmethionine synthetase C-terminal" evidence="13">
    <location>
        <begin position="9"/>
        <end position="142"/>
    </location>
</feature>
<evidence type="ECO:0000256" key="2">
    <source>
        <dbReference type="ARBA" id="ARBA00001958"/>
    </source>
</evidence>
<dbReference type="PANTHER" id="PTHR11964">
    <property type="entry name" value="S-ADENOSYLMETHIONINE SYNTHETASE"/>
    <property type="match status" value="1"/>
</dbReference>
<evidence type="ECO:0000256" key="4">
    <source>
        <dbReference type="ARBA" id="ARBA00009685"/>
    </source>
</evidence>
<dbReference type="InterPro" id="IPR022631">
    <property type="entry name" value="ADOMET_SYNTHASE_CS"/>
</dbReference>
<keyword evidence="7" id="KW-0808">Transferase</keyword>
<evidence type="ECO:0000256" key="12">
    <source>
        <dbReference type="ARBA" id="ARBA00022958"/>
    </source>
</evidence>
<sequence length="169" mass="18302">INPTGKFVIGGPHGDTGLTGRKIIVDTYGGKGAHGGGAFSGKDPSKVDRSAAYAARHIAKNLVAAGVADEVLVQVSYAIGVVEPTSILVETYGSKKVDLSHGEIAQKVLEIFDMRPSAIEERLGLRNPIYRETSAYGHFGKEPRTERKVFRSPYNGEKTVEVKLFTWEE</sequence>
<dbReference type="Gene3D" id="3.30.300.10">
    <property type="match status" value="2"/>
</dbReference>
<dbReference type="InterPro" id="IPR022630">
    <property type="entry name" value="S-AdoMet_synt_C"/>
</dbReference>
<evidence type="ECO:0000313" key="15">
    <source>
        <dbReference type="Proteomes" id="UP000760545"/>
    </source>
</evidence>
<keyword evidence="15" id="KW-1185">Reference proteome</keyword>
<reference evidence="14 15" key="1">
    <citation type="submission" date="2020-03" db="EMBL/GenBank/DDBJ databases">
        <title>Tamlana sp. nov, isolated from XXX.</title>
        <authorList>
            <person name="Cao W.R."/>
        </authorList>
    </citation>
    <scope>NUCLEOTIDE SEQUENCE [LARGE SCALE GENOMIC DNA]</scope>
    <source>
        <strain evidence="14 15">HST1-43</strain>
    </source>
</reference>
<feature type="non-terminal residue" evidence="14">
    <location>
        <position position="1"/>
    </location>
</feature>
<dbReference type="Proteomes" id="UP000760545">
    <property type="component" value="Unassembled WGS sequence"/>
</dbReference>
<evidence type="ECO:0000256" key="7">
    <source>
        <dbReference type="ARBA" id="ARBA00022679"/>
    </source>
</evidence>
<evidence type="ECO:0000256" key="9">
    <source>
        <dbReference type="ARBA" id="ARBA00022741"/>
    </source>
</evidence>
<dbReference type="InterPro" id="IPR022636">
    <property type="entry name" value="S-AdoMet_synthetase_sfam"/>
</dbReference>
<keyword evidence="9" id="KW-0547">Nucleotide-binding</keyword>
<feature type="non-terminal residue" evidence="14">
    <location>
        <position position="169"/>
    </location>
</feature>
<keyword evidence="12" id="KW-0630">Potassium</keyword>
<dbReference type="RefSeq" id="WP_167920017.1">
    <property type="nucleotide sequence ID" value="NZ_JAAVJS010000154.1"/>
</dbReference>
<dbReference type="EMBL" id="JAAVJS010000154">
    <property type="protein sequence ID" value="NJX16997.1"/>
    <property type="molecule type" value="Genomic_DNA"/>
</dbReference>